<evidence type="ECO:0000313" key="3">
    <source>
        <dbReference type="EMBL" id="CAJ1946219.1"/>
    </source>
</evidence>
<evidence type="ECO:0000256" key="1">
    <source>
        <dbReference type="SAM" id="Phobius"/>
    </source>
</evidence>
<keyword evidence="1" id="KW-0812">Transmembrane</keyword>
<gene>
    <name evidence="3" type="ORF">CYCCA115_LOCUS10360</name>
</gene>
<dbReference type="EMBL" id="CAKOGP040001668">
    <property type="protein sequence ID" value="CAJ1946219.1"/>
    <property type="molecule type" value="Genomic_DNA"/>
</dbReference>
<reference evidence="3" key="1">
    <citation type="submission" date="2023-08" db="EMBL/GenBank/DDBJ databases">
        <authorList>
            <person name="Audoor S."/>
            <person name="Bilcke G."/>
        </authorList>
    </citation>
    <scope>NUCLEOTIDE SEQUENCE</scope>
</reference>
<evidence type="ECO:0000313" key="4">
    <source>
        <dbReference type="Proteomes" id="UP001295423"/>
    </source>
</evidence>
<feature type="chain" id="PRO_5042264985" description="Folate receptor-like domain-containing protein" evidence="2">
    <location>
        <begin position="16"/>
        <end position="380"/>
    </location>
</feature>
<organism evidence="3 4">
    <name type="scientific">Cylindrotheca closterium</name>
    <dbReference type="NCBI Taxonomy" id="2856"/>
    <lineage>
        <taxon>Eukaryota</taxon>
        <taxon>Sar</taxon>
        <taxon>Stramenopiles</taxon>
        <taxon>Ochrophyta</taxon>
        <taxon>Bacillariophyta</taxon>
        <taxon>Bacillariophyceae</taxon>
        <taxon>Bacillariophycidae</taxon>
        <taxon>Bacillariales</taxon>
        <taxon>Bacillariaceae</taxon>
        <taxon>Cylindrotheca</taxon>
    </lineage>
</organism>
<protein>
    <recommendedName>
        <fullName evidence="5">Folate receptor-like domain-containing protein</fullName>
    </recommendedName>
</protein>
<keyword evidence="4" id="KW-1185">Reference proteome</keyword>
<keyword evidence="1" id="KW-1133">Transmembrane helix</keyword>
<sequence length="380" mass="42014">MKFSIFAILLSTVSAVDVNLEGSISTESSLGKKILSNARALNQNNNGYTSWMQNYSIKFDGCVQIPRFEREEGFRSDLLAKFKLCPSDSCGSCWNGGEYVVDLKELIEAYQEAKQMENEQACENAVQSCEYQCQNGYYSYQGDDDEGCQYSCLAAQSMSYCMQDDNQDQAMDDIGECRALNEQEGQNGNNNGNNGYNANYNTNYQVFYVGAYCTSKGVFAGTFKDSACTKKAPSGTYEKFNYGSSLPTEALVPSGCIASCDASAYQNNDNNNNGNNNNNNNDDQNQNAVADVCENLYEQSAKCEKNVNGITYPDTSGCELIKEMLPRANNAFAQMQGKKSAAAIWAWIFGISCVCMGAYIFLLHKRVIRERVDMNKLGLV</sequence>
<evidence type="ECO:0008006" key="5">
    <source>
        <dbReference type="Google" id="ProtNLM"/>
    </source>
</evidence>
<proteinExistence type="predicted"/>
<evidence type="ECO:0000256" key="2">
    <source>
        <dbReference type="SAM" id="SignalP"/>
    </source>
</evidence>
<name>A0AAD2CUK2_9STRA</name>
<dbReference type="AlphaFoldDB" id="A0AAD2CUK2"/>
<feature type="transmembrane region" description="Helical" evidence="1">
    <location>
        <begin position="344"/>
        <end position="364"/>
    </location>
</feature>
<feature type="signal peptide" evidence="2">
    <location>
        <begin position="1"/>
        <end position="15"/>
    </location>
</feature>
<dbReference type="Proteomes" id="UP001295423">
    <property type="component" value="Unassembled WGS sequence"/>
</dbReference>
<accession>A0AAD2CUK2</accession>
<comment type="caution">
    <text evidence="3">The sequence shown here is derived from an EMBL/GenBank/DDBJ whole genome shotgun (WGS) entry which is preliminary data.</text>
</comment>
<keyword evidence="1" id="KW-0472">Membrane</keyword>
<keyword evidence="2" id="KW-0732">Signal</keyword>